<dbReference type="AlphaFoldDB" id="A0A2S7T3S6"/>
<dbReference type="Pfam" id="PF04235">
    <property type="entry name" value="DUF418"/>
    <property type="match status" value="1"/>
</dbReference>
<feature type="transmembrane region" description="Helical" evidence="1">
    <location>
        <begin position="235"/>
        <end position="253"/>
    </location>
</feature>
<feature type="transmembrane region" description="Helical" evidence="1">
    <location>
        <begin position="58"/>
        <end position="80"/>
    </location>
</feature>
<dbReference type="InterPro" id="IPR007349">
    <property type="entry name" value="DUF418"/>
</dbReference>
<comment type="caution">
    <text evidence="3">The sequence shown here is derived from an EMBL/GenBank/DDBJ whole genome shotgun (WGS) entry which is preliminary data.</text>
</comment>
<dbReference type="OrthoDB" id="9807744at2"/>
<feature type="transmembrane region" description="Helical" evidence="1">
    <location>
        <begin position="20"/>
        <end position="38"/>
    </location>
</feature>
<feature type="transmembrane region" description="Helical" evidence="1">
    <location>
        <begin position="92"/>
        <end position="111"/>
    </location>
</feature>
<evidence type="ECO:0000313" key="4">
    <source>
        <dbReference type="Proteomes" id="UP000239366"/>
    </source>
</evidence>
<keyword evidence="1" id="KW-0472">Membrane</keyword>
<dbReference type="PANTHER" id="PTHR30590:SF3">
    <property type="entry name" value="HYPOTHETICAL MEMBRANE SPANNING PROTEIN"/>
    <property type="match status" value="1"/>
</dbReference>
<dbReference type="RefSeq" id="WP_105000205.1">
    <property type="nucleotide sequence ID" value="NZ_MQVX01000001.1"/>
</dbReference>
<feature type="transmembrane region" description="Helical" evidence="1">
    <location>
        <begin position="117"/>
        <end position="134"/>
    </location>
</feature>
<feature type="transmembrane region" description="Helical" evidence="1">
    <location>
        <begin position="325"/>
        <end position="347"/>
    </location>
</feature>
<feature type="domain" description="DUF418" evidence="2">
    <location>
        <begin position="265"/>
        <end position="390"/>
    </location>
</feature>
<dbReference type="Proteomes" id="UP000239366">
    <property type="component" value="Unassembled WGS sequence"/>
</dbReference>
<evidence type="ECO:0000259" key="2">
    <source>
        <dbReference type="Pfam" id="PF04235"/>
    </source>
</evidence>
<gene>
    <name evidence="3" type="ORF">BST99_01335</name>
</gene>
<keyword evidence="1" id="KW-0812">Transmembrane</keyword>
<accession>A0A2S7T3S6</accession>
<reference evidence="4" key="1">
    <citation type="submission" date="2016-11" db="EMBL/GenBank/DDBJ databases">
        <title>Trade-off between light-utilization and light-protection in marine flavobacteria.</title>
        <authorList>
            <person name="Kumagai Y."/>
            <person name="Yoshizawa S."/>
            <person name="Kogure K."/>
        </authorList>
    </citation>
    <scope>NUCLEOTIDE SEQUENCE [LARGE SCALE GENOMIC DNA]</scope>
    <source>
        <strain evidence="4">SG-18</strain>
    </source>
</reference>
<evidence type="ECO:0000256" key="1">
    <source>
        <dbReference type="SAM" id="Phobius"/>
    </source>
</evidence>
<evidence type="ECO:0000313" key="3">
    <source>
        <dbReference type="EMBL" id="PQJ14570.1"/>
    </source>
</evidence>
<feature type="transmembrane region" description="Helical" evidence="1">
    <location>
        <begin position="141"/>
        <end position="158"/>
    </location>
</feature>
<keyword evidence="4" id="KW-1185">Reference proteome</keyword>
<dbReference type="EMBL" id="MQVX01000001">
    <property type="protein sequence ID" value="PQJ14570.1"/>
    <property type="molecule type" value="Genomic_DNA"/>
</dbReference>
<protein>
    <recommendedName>
        <fullName evidence="2">DUF418 domain-containing protein</fullName>
    </recommendedName>
</protein>
<feature type="transmembrane region" description="Helical" evidence="1">
    <location>
        <begin position="283"/>
        <end position="304"/>
    </location>
</feature>
<dbReference type="PANTHER" id="PTHR30590">
    <property type="entry name" value="INNER MEMBRANE PROTEIN"/>
    <property type="match status" value="1"/>
</dbReference>
<dbReference type="InterPro" id="IPR052529">
    <property type="entry name" value="Bact_Transport_Assoc"/>
</dbReference>
<name>A0A2S7T3S6_9FLAO</name>
<keyword evidence="1" id="KW-1133">Transmembrane helix</keyword>
<proteinExistence type="predicted"/>
<sequence length="415" mass="48253">MKTVKTNTGRIPFLDFLRGVALLGILLIHCVQQFNVLYPTSYEGLFGDFFSGQFEATLNFLIAGKFILIFSLLFGISFGLQAKMKREYDSPLFFYSKNLVLFVFGFAHLMIYSGDILSKYAIMAVVLYLLVKGLKPIYIKILFLVFFFQLIPAALLLVQGDLFKQELVDQRIRGPIYQFSGLSEVIYYNMETSWLQAFTKKMLSPRMHRIFAFFLLGYLITTYDLRRLLKRSENWSKHVFVVLSVAVGLLYWMKFYMGGLGIEGIFKNSFSSNGFMTFALTHLWKWFILLVITSFWICSVLLLHQSTDPRSWFIKMFSNVGKMSLTNYLLQSILCVIIFYGFGFGLYALGLEWRLLLGMIVFLMLAFYSTYSLDRYNYGPFEELWKNLSKWVYSLHALPSSVIPLGVKKYLKRKL</sequence>
<feature type="transmembrane region" description="Helical" evidence="1">
    <location>
        <begin position="207"/>
        <end position="223"/>
    </location>
</feature>
<feature type="transmembrane region" description="Helical" evidence="1">
    <location>
        <begin position="353"/>
        <end position="371"/>
    </location>
</feature>
<organism evidence="3 4">
    <name type="scientific">Aureicoccus marinus</name>
    <dbReference type="NCBI Taxonomy" id="754435"/>
    <lineage>
        <taxon>Bacteria</taxon>
        <taxon>Pseudomonadati</taxon>
        <taxon>Bacteroidota</taxon>
        <taxon>Flavobacteriia</taxon>
        <taxon>Flavobacteriales</taxon>
        <taxon>Flavobacteriaceae</taxon>
        <taxon>Aureicoccus</taxon>
    </lineage>
</organism>